<keyword evidence="2" id="KW-0694">RNA-binding</keyword>
<gene>
    <name evidence="6" type="ORF">VP01_7342g1</name>
</gene>
<dbReference type="GO" id="GO:0003964">
    <property type="term" value="F:RNA-directed DNA polymerase activity"/>
    <property type="evidence" value="ECO:0007669"/>
    <property type="project" value="UniProtKB-EC"/>
</dbReference>
<dbReference type="AlphaFoldDB" id="A0A0L6UF09"/>
<keyword evidence="7" id="KW-1185">Reference proteome</keyword>
<evidence type="ECO:0000313" key="6">
    <source>
        <dbReference type="EMBL" id="KNZ46345.1"/>
    </source>
</evidence>
<evidence type="ECO:0000256" key="2">
    <source>
        <dbReference type="ARBA" id="ARBA00022884"/>
    </source>
</evidence>
<proteinExistence type="predicted"/>
<dbReference type="PANTHER" id="PTHR42648:SF18">
    <property type="entry name" value="RETROTRANSPOSON, UNCLASSIFIED-LIKE PROTEIN"/>
    <property type="match status" value="1"/>
</dbReference>
<evidence type="ECO:0000313" key="7">
    <source>
        <dbReference type="Proteomes" id="UP000037035"/>
    </source>
</evidence>
<feature type="non-terminal residue" evidence="6">
    <location>
        <position position="1"/>
    </location>
</feature>
<dbReference type="GO" id="GO:0003887">
    <property type="term" value="F:DNA-directed DNA polymerase activity"/>
    <property type="evidence" value="ECO:0007669"/>
    <property type="project" value="UniProtKB-EC"/>
</dbReference>
<dbReference type="GO" id="GO:0005634">
    <property type="term" value="C:nucleus"/>
    <property type="evidence" value="ECO:0007669"/>
    <property type="project" value="UniProtKB-ARBA"/>
</dbReference>
<comment type="caution">
    <text evidence="6">The sequence shown here is derived from an EMBL/GenBank/DDBJ whole genome shotgun (WGS) entry which is preliminary data.</text>
</comment>
<dbReference type="Pfam" id="PF00665">
    <property type="entry name" value="rve"/>
    <property type="match status" value="1"/>
</dbReference>
<dbReference type="Gene3D" id="3.30.420.10">
    <property type="entry name" value="Ribonuclease H-like superfamily/Ribonuclease H"/>
    <property type="match status" value="1"/>
</dbReference>
<keyword evidence="1" id="KW-0815">Transposition</keyword>
<dbReference type="Proteomes" id="UP000037035">
    <property type="component" value="Unassembled WGS sequence"/>
</dbReference>
<feature type="domain" description="Integrase catalytic" evidence="5">
    <location>
        <begin position="23"/>
        <end position="186"/>
    </location>
</feature>
<dbReference type="EMBL" id="LAVV01012764">
    <property type="protein sequence ID" value="KNZ46345.1"/>
    <property type="molecule type" value="Genomic_DNA"/>
</dbReference>
<evidence type="ECO:0000259" key="5">
    <source>
        <dbReference type="PROSITE" id="PS50994"/>
    </source>
</evidence>
<evidence type="ECO:0000256" key="4">
    <source>
        <dbReference type="ARBA" id="ARBA00049244"/>
    </source>
</evidence>
<dbReference type="GO" id="GO:0015074">
    <property type="term" value="P:DNA integration"/>
    <property type="evidence" value="ECO:0007669"/>
    <property type="project" value="InterPro"/>
</dbReference>
<comment type="catalytic activity">
    <reaction evidence="4">
        <text>DNA(n) + a 2'-deoxyribonucleoside 5'-triphosphate = DNA(n+1) + diphosphate</text>
        <dbReference type="Rhea" id="RHEA:22508"/>
        <dbReference type="Rhea" id="RHEA-COMP:17339"/>
        <dbReference type="Rhea" id="RHEA-COMP:17340"/>
        <dbReference type="ChEBI" id="CHEBI:33019"/>
        <dbReference type="ChEBI" id="CHEBI:61560"/>
        <dbReference type="ChEBI" id="CHEBI:173112"/>
        <dbReference type="EC" id="2.7.7.7"/>
    </reaction>
</comment>
<comment type="catalytic activity">
    <reaction evidence="3">
        <text>DNA(n) + a 2'-deoxyribonucleoside 5'-triphosphate = DNA(n+1) + diphosphate</text>
        <dbReference type="Rhea" id="RHEA:22508"/>
        <dbReference type="Rhea" id="RHEA-COMP:17339"/>
        <dbReference type="Rhea" id="RHEA-COMP:17340"/>
        <dbReference type="ChEBI" id="CHEBI:33019"/>
        <dbReference type="ChEBI" id="CHEBI:61560"/>
        <dbReference type="ChEBI" id="CHEBI:173112"/>
        <dbReference type="EC" id="2.7.7.49"/>
    </reaction>
</comment>
<reference evidence="6 7" key="1">
    <citation type="submission" date="2015-08" db="EMBL/GenBank/DDBJ databases">
        <title>Next Generation Sequencing and Analysis of the Genome of Puccinia sorghi L Schw, the Causal Agent of Maize Common Rust.</title>
        <authorList>
            <person name="Rochi L."/>
            <person name="Burguener G."/>
            <person name="Darino M."/>
            <person name="Turjanski A."/>
            <person name="Kreff E."/>
            <person name="Dieguez M.J."/>
            <person name="Sacco F."/>
        </authorList>
    </citation>
    <scope>NUCLEOTIDE SEQUENCE [LARGE SCALE GENOMIC DNA]</scope>
    <source>
        <strain evidence="6 7">RO10H11247</strain>
    </source>
</reference>
<dbReference type="PANTHER" id="PTHR42648">
    <property type="entry name" value="TRANSPOSASE, PUTATIVE-RELATED"/>
    <property type="match status" value="1"/>
</dbReference>
<dbReference type="GO" id="GO:0032196">
    <property type="term" value="P:transposition"/>
    <property type="evidence" value="ECO:0007669"/>
    <property type="project" value="UniProtKB-KW"/>
</dbReference>
<dbReference type="PROSITE" id="PS50994">
    <property type="entry name" value="INTEGRASE"/>
    <property type="match status" value="1"/>
</dbReference>
<evidence type="ECO:0000256" key="1">
    <source>
        <dbReference type="ARBA" id="ARBA00022578"/>
    </source>
</evidence>
<organism evidence="6 7">
    <name type="scientific">Puccinia sorghi</name>
    <dbReference type="NCBI Taxonomy" id="27349"/>
    <lineage>
        <taxon>Eukaryota</taxon>
        <taxon>Fungi</taxon>
        <taxon>Dikarya</taxon>
        <taxon>Basidiomycota</taxon>
        <taxon>Pucciniomycotina</taxon>
        <taxon>Pucciniomycetes</taxon>
        <taxon>Pucciniales</taxon>
        <taxon>Pucciniaceae</taxon>
        <taxon>Puccinia</taxon>
    </lineage>
</organism>
<name>A0A0L6UF09_9BASI</name>
<dbReference type="InterPro" id="IPR001584">
    <property type="entry name" value="Integrase_cat-core"/>
</dbReference>
<protein>
    <recommendedName>
        <fullName evidence="5">Integrase catalytic domain-containing protein</fullName>
    </recommendedName>
</protein>
<sequence length="250" mass="28652">IERTCESCAVSQITRGSFNSKHHQASKIFEEVHLDLVGPIWPSSREGHRYILTFVDSHSRLCSAISLGHTSDQLTYMLDIEAKRIGYYPSVIHSNQGTEFTNRKIFSYCKEHQIKTRTSDPHTPQHNGLAERYNQTILKSLRLTLHNSGMNNRLWNVIAHVISLTLNQIPSHKSKKSPFGLFKNHTLPLNHFHPIGNKVSYLILPEQSFSKIKSKGYLGRLIGYNDELPSFRILSEDGKIIETKHVDFFD</sequence>
<dbReference type="SUPFAM" id="SSF53098">
    <property type="entry name" value="Ribonuclease H-like"/>
    <property type="match status" value="1"/>
</dbReference>
<dbReference type="InterPro" id="IPR036397">
    <property type="entry name" value="RNaseH_sf"/>
</dbReference>
<evidence type="ECO:0000256" key="3">
    <source>
        <dbReference type="ARBA" id="ARBA00048173"/>
    </source>
</evidence>
<dbReference type="OrthoDB" id="7691805at2759"/>
<dbReference type="InterPro" id="IPR012337">
    <property type="entry name" value="RNaseH-like_sf"/>
</dbReference>
<dbReference type="GO" id="GO:0003723">
    <property type="term" value="F:RNA binding"/>
    <property type="evidence" value="ECO:0007669"/>
    <property type="project" value="UniProtKB-KW"/>
</dbReference>
<accession>A0A0L6UF09</accession>
<dbReference type="InterPro" id="IPR039537">
    <property type="entry name" value="Retrotran_Ty1/copia-like"/>
</dbReference>
<dbReference type="VEuPathDB" id="FungiDB:VP01_7342g1"/>